<sequence length="82" mass="8808">INLAPEAIRSSASRLQQPNYSLAPRRILQAGIAPGLAQHQRTSGLPTPRKKIMKPSSTSRTSLPTFQRTNIPSPKPPQSGGP</sequence>
<feature type="compositionally biased region" description="Polar residues" evidence="1">
    <location>
        <begin position="55"/>
        <end position="72"/>
    </location>
</feature>
<feature type="non-terminal residue" evidence="2">
    <location>
        <position position="1"/>
    </location>
</feature>
<evidence type="ECO:0000256" key="1">
    <source>
        <dbReference type="SAM" id="MobiDB-lite"/>
    </source>
</evidence>
<evidence type="ECO:0000313" key="2">
    <source>
        <dbReference type="EMBL" id="CEK49686.1"/>
    </source>
</evidence>
<dbReference type="EMBL" id="HACG01002821">
    <property type="protein sequence ID" value="CEK49686.1"/>
    <property type="molecule type" value="Transcribed_RNA"/>
</dbReference>
<organism evidence="2">
    <name type="scientific">Arion vulgaris</name>
    <dbReference type="NCBI Taxonomy" id="1028688"/>
    <lineage>
        <taxon>Eukaryota</taxon>
        <taxon>Metazoa</taxon>
        <taxon>Spiralia</taxon>
        <taxon>Lophotrochozoa</taxon>
        <taxon>Mollusca</taxon>
        <taxon>Gastropoda</taxon>
        <taxon>Heterobranchia</taxon>
        <taxon>Euthyneura</taxon>
        <taxon>Panpulmonata</taxon>
        <taxon>Eupulmonata</taxon>
        <taxon>Stylommatophora</taxon>
        <taxon>Helicina</taxon>
        <taxon>Arionoidea</taxon>
        <taxon>Arionidae</taxon>
        <taxon>Arion</taxon>
    </lineage>
</organism>
<proteinExistence type="predicted"/>
<dbReference type="AlphaFoldDB" id="A0A0B6Y1H1"/>
<gene>
    <name evidence="2" type="primary">ORF8518</name>
</gene>
<feature type="compositionally biased region" description="Pro residues" evidence="1">
    <location>
        <begin position="73"/>
        <end position="82"/>
    </location>
</feature>
<feature type="non-terminal residue" evidence="2">
    <location>
        <position position="82"/>
    </location>
</feature>
<accession>A0A0B6Y1H1</accession>
<protein>
    <submittedName>
        <fullName evidence="2">Uncharacterized protein</fullName>
    </submittedName>
</protein>
<name>A0A0B6Y1H1_9EUPU</name>
<feature type="region of interest" description="Disordered" evidence="1">
    <location>
        <begin position="33"/>
        <end position="82"/>
    </location>
</feature>
<reference evidence="2" key="1">
    <citation type="submission" date="2014-12" db="EMBL/GenBank/DDBJ databases">
        <title>Insight into the proteome of Arion vulgaris.</title>
        <authorList>
            <person name="Aradska J."/>
            <person name="Bulat T."/>
            <person name="Smidak R."/>
            <person name="Sarate P."/>
            <person name="Gangsoo J."/>
            <person name="Sialana F."/>
            <person name="Bilban M."/>
            <person name="Lubec G."/>
        </authorList>
    </citation>
    <scope>NUCLEOTIDE SEQUENCE</scope>
    <source>
        <tissue evidence="2">Skin</tissue>
    </source>
</reference>